<sequence length="333" mass="38185">MEGSGTDSRKQAAASNDRASTASLVDQLGVSAPRRSTRKPSSRPPKFLNAMDRRTENGMIVPAPPPVIRTEENDPTPSLPSVVAAVQRKNHHKTKLPPKKKQKLDTNEQAQPPPPIKPKAASKRDPKLPETPAQAEKWDKMLWEKKLEGKGWWEIAEDWERLTDTTTEITDEIKESDAIIKRRQLIDRLAVRFVMLKENYAASGTMEASCPSSLTPPMLITLRAQLPDSYYEAHPYDLKYQYISNRKRQDVKLIRIMDKTKAQLDEKLWETFCRNYKEDEGLEISVTEARRRYEVLMNGVMKLKPTASEEKDMIKVKKEIRREPVAIKHEDDD</sequence>
<feature type="region of interest" description="Disordered" evidence="1">
    <location>
        <begin position="1"/>
        <end position="136"/>
    </location>
</feature>
<keyword evidence="3" id="KW-1185">Reference proteome</keyword>
<dbReference type="AlphaFoldDB" id="A0A1C1CXU4"/>
<comment type="caution">
    <text evidence="2">The sequence shown here is derived from an EMBL/GenBank/DDBJ whole genome shotgun (WGS) entry which is preliminary data.</text>
</comment>
<dbReference type="VEuPathDB" id="FungiDB:G647_00307"/>
<evidence type="ECO:0000313" key="2">
    <source>
        <dbReference type="EMBL" id="OCT53339.1"/>
    </source>
</evidence>
<dbReference type="STRING" id="86049.A0A1C1CXU4"/>
<proteinExistence type="predicted"/>
<evidence type="ECO:0000313" key="3">
    <source>
        <dbReference type="Proteomes" id="UP000094526"/>
    </source>
</evidence>
<reference evidence="3" key="1">
    <citation type="submission" date="2015-07" db="EMBL/GenBank/DDBJ databases">
        <authorList>
            <person name="Teixeira M.M."/>
            <person name="Souza R.C."/>
            <person name="Almeida L.G."/>
            <person name="Vicente V.A."/>
            <person name="de Hoog S."/>
            <person name="Bocca A.L."/>
            <person name="de Almeida S.R."/>
            <person name="Vasconcelos A.T."/>
            <person name="Felipe M.S."/>
        </authorList>
    </citation>
    <scope>NUCLEOTIDE SEQUENCE [LARGE SCALE GENOMIC DNA]</scope>
    <source>
        <strain evidence="3">KSF</strain>
    </source>
</reference>
<gene>
    <name evidence="2" type="ORF">CLCR_10507</name>
</gene>
<protein>
    <submittedName>
        <fullName evidence="2">Uncharacterized protein</fullName>
    </submittedName>
</protein>
<dbReference type="Proteomes" id="UP000094526">
    <property type="component" value="Unassembled WGS sequence"/>
</dbReference>
<evidence type="ECO:0000256" key="1">
    <source>
        <dbReference type="SAM" id="MobiDB-lite"/>
    </source>
</evidence>
<accession>A0A1C1CXU4</accession>
<name>A0A1C1CXU4_9EURO</name>
<dbReference type="OrthoDB" id="4119398at2759"/>
<feature type="compositionally biased region" description="Basic residues" evidence="1">
    <location>
        <begin position="88"/>
        <end position="102"/>
    </location>
</feature>
<organism evidence="2 3">
    <name type="scientific">Cladophialophora carrionii</name>
    <dbReference type="NCBI Taxonomy" id="86049"/>
    <lineage>
        <taxon>Eukaryota</taxon>
        <taxon>Fungi</taxon>
        <taxon>Dikarya</taxon>
        <taxon>Ascomycota</taxon>
        <taxon>Pezizomycotina</taxon>
        <taxon>Eurotiomycetes</taxon>
        <taxon>Chaetothyriomycetidae</taxon>
        <taxon>Chaetothyriales</taxon>
        <taxon>Herpotrichiellaceae</taxon>
        <taxon>Cladophialophora</taxon>
    </lineage>
</organism>
<dbReference type="VEuPathDB" id="FungiDB:CLCR_10507"/>
<feature type="compositionally biased region" description="Polar residues" evidence="1">
    <location>
        <begin position="13"/>
        <end position="24"/>
    </location>
</feature>
<dbReference type="EMBL" id="LGRB01000008">
    <property type="protein sequence ID" value="OCT53339.1"/>
    <property type="molecule type" value="Genomic_DNA"/>
</dbReference>